<dbReference type="EMBL" id="RCDB01000001">
    <property type="protein sequence ID" value="RLK53046.1"/>
    <property type="molecule type" value="Genomic_DNA"/>
</dbReference>
<keyword evidence="2" id="KW-1185">Reference proteome</keyword>
<dbReference type="Pfam" id="PF16264">
    <property type="entry name" value="SatD"/>
    <property type="match status" value="1"/>
</dbReference>
<evidence type="ECO:0000313" key="1">
    <source>
        <dbReference type="EMBL" id="RLK53046.1"/>
    </source>
</evidence>
<dbReference type="OrthoDB" id="4711815at2"/>
<evidence type="ECO:0000313" key="2">
    <source>
        <dbReference type="Proteomes" id="UP000273158"/>
    </source>
</evidence>
<reference evidence="1 2" key="1">
    <citation type="journal article" date="2015" name="Stand. Genomic Sci.">
        <title>Genomic Encyclopedia of Bacterial and Archaeal Type Strains, Phase III: the genomes of soil and plant-associated and newly described type strains.</title>
        <authorList>
            <person name="Whitman W.B."/>
            <person name="Woyke T."/>
            <person name="Klenk H.P."/>
            <person name="Zhou Y."/>
            <person name="Lilburn T.G."/>
            <person name="Beck B.J."/>
            <person name="De Vos P."/>
            <person name="Vandamme P."/>
            <person name="Eisen J.A."/>
            <person name="Garrity G."/>
            <person name="Hugenholtz P."/>
            <person name="Kyrpides N.C."/>
        </authorList>
    </citation>
    <scope>NUCLEOTIDE SEQUENCE [LARGE SCALE GENOMIC DNA]</scope>
    <source>
        <strain evidence="1 2">S2T63</strain>
    </source>
</reference>
<dbReference type="RefSeq" id="WP_121057810.1">
    <property type="nucleotide sequence ID" value="NZ_RCDB01000001.1"/>
</dbReference>
<sequence length="208" mass="21746">MGIAVIADIVGSRELDDRAAAQRAIDEALAVVAQDGPAAETPLHPIVGDELQGVYPGLDDALAALLLLRLALRDGVDLRFGIGIGDVGVIPSAAGDISEGSAWWAARAAIEHVERMQRRTAPTLRTRVEAAAGVEAPALPVVNAYLLARDELVGALSDRTRRLVLGRCRGLTQRELAASEGITQPAVSQSLTTAGASAIVEGYRMLRG</sequence>
<dbReference type="Proteomes" id="UP000273158">
    <property type="component" value="Unassembled WGS sequence"/>
</dbReference>
<name>A0A498CFP9_9MICO</name>
<protein>
    <submittedName>
        <fullName evidence="1">SatD family protein</fullName>
    </submittedName>
</protein>
<dbReference type="InterPro" id="IPR032580">
    <property type="entry name" value="SatD"/>
</dbReference>
<gene>
    <name evidence="1" type="ORF">C7474_1008</name>
</gene>
<proteinExistence type="predicted"/>
<dbReference type="AlphaFoldDB" id="A0A498CFP9"/>
<organism evidence="1 2">
    <name type="scientific">Microbacterium telephonicum</name>
    <dbReference type="NCBI Taxonomy" id="1714841"/>
    <lineage>
        <taxon>Bacteria</taxon>
        <taxon>Bacillati</taxon>
        <taxon>Actinomycetota</taxon>
        <taxon>Actinomycetes</taxon>
        <taxon>Micrococcales</taxon>
        <taxon>Microbacteriaceae</taxon>
        <taxon>Microbacterium</taxon>
    </lineage>
</organism>
<comment type="caution">
    <text evidence="1">The sequence shown here is derived from an EMBL/GenBank/DDBJ whole genome shotgun (WGS) entry which is preliminary data.</text>
</comment>
<accession>A0A498CFP9</accession>